<reference evidence="3" key="1">
    <citation type="submission" date="2023-08" db="EMBL/GenBank/DDBJ databases">
        <authorList>
            <person name="Messyasz A."/>
            <person name="Mannisto M.K."/>
            <person name="Kerkhof L.J."/>
            <person name="Haggblom M."/>
        </authorList>
    </citation>
    <scope>NUCLEOTIDE SEQUENCE</scope>
    <source>
        <strain evidence="3">X5P6</strain>
    </source>
</reference>
<feature type="transmembrane region" description="Helical" evidence="2">
    <location>
        <begin position="78"/>
        <end position="100"/>
    </location>
</feature>
<proteinExistence type="predicted"/>
<feature type="compositionally biased region" description="Basic and acidic residues" evidence="1">
    <location>
        <begin position="30"/>
        <end position="39"/>
    </location>
</feature>
<feature type="region of interest" description="Disordered" evidence="1">
    <location>
        <begin position="14"/>
        <end position="62"/>
    </location>
</feature>
<evidence type="ECO:0000313" key="3">
    <source>
        <dbReference type="EMBL" id="XCB35009.1"/>
    </source>
</evidence>
<dbReference type="EMBL" id="CP132942">
    <property type="protein sequence ID" value="XCB35009.1"/>
    <property type="molecule type" value="Genomic_DNA"/>
</dbReference>
<keyword evidence="2" id="KW-1133">Transmembrane helix</keyword>
<organism evidence="3">
    <name type="scientific">Tunturiibacter psychrotolerans</name>
    <dbReference type="NCBI Taxonomy" id="3069686"/>
    <lineage>
        <taxon>Bacteria</taxon>
        <taxon>Pseudomonadati</taxon>
        <taxon>Acidobacteriota</taxon>
        <taxon>Terriglobia</taxon>
        <taxon>Terriglobales</taxon>
        <taxon>Acidobacteriaceae</taxon>
        <taxon>Tunturiibacter</taxon>
    </lineage>
</organism>
<keyword evidence="2" id="KW-0812">Transmembrane</keyword>
<dbReference type="AlphaFoldDB" id="A0AAU7ZVP8"/>
<accession>A0AAU7ZVP8</accession>
<dbReference type="KEGG" id="tpsc:RBB77_08970"/>
<evidence type="ECO:0000256" key="2">
    <source>
        <dbReference type="SAM" id="Phobius"/>
    </source>
</evidence>
<reference evidence="3" key="2">
    <citation type="journal article" date="2024" name="Environ. Microbiol.">
        <title>Genome analysis and description of Tunturibacter gen. nov. expands the diversity of Terriglobia in tundra soils.</title>
        <authorList>
            <person name="Messyasz A."/>
            <person name="Mannisto M.K."/>
            <person name="Kerkhof L.J."/>
            <person name="Haggblom M.M."/>
        </authorList>
    </citation>
    <scope>NUCLEOTIDE SEQUENCE</scope>
    <source>
        <strain evidence="3">X5P6</strain>
    </source>
</reference>
<keyword evidence="2" id="KW-0472">Membrane</keyword>
<dbReference type="RefSeq" id="WP_353066660.1">
    <property type="nucleotide sequence ID" value="NZ_CP132942.1"/>
</dbReference>
<name>A0AAU7ZVP8_9BACT</name>
<evidence type="ECO:0000256" key="1">
    <source>
        <dbReference type="SAM" id="MobiDB-lite"/>
    </source>
</evidence>
<gene>
    <name evidence="3" type="ORF">RBB77_08970</name>
</gene>
<protein>
    <submittedName>
        <fullName evidence="3">Uncharacterized protein</fullName>
    </submittedName>
</protein>
<sequence>MRFALTLLATLLMQSPHTKAKPPKPSDNVKQADTDRKGTQDNPLVVHIKGSEPSDQEAAENSEKTAYDEAIKTRELRLTLFIAFAAGVQAIAAVAQWRVYKTQSKIMRKTLKAIRVQANTMNAQTTILSESVAVAKQSAQTTADSLNAMIDKERARLSIEIGKLNFGPNPSVYYRITCHGTTPAYMVSSWQLTGLYPIPDFGWPKEAFGFELNDLPSVIPVGVFEGYNFIMSTNRKPGSFARIDWGDIENKISSGESYLHFRVRVLYRDIFDDVRTHELQISKIYGVKLQDQPQTLFDKLYGKPTKVLGTFPEWSDSAFKFGQVEEEQG</sequence>